<dbReference type="Gene3D" id="1.10.10.1320">
    <property type="entry name" value="Anti-sigma factor, zinc-finger domain"/>
    <property type="match status" value="1"/>
</dbReference>
<evidence type="ECO:0000256" key="3">
    <source>
        <dbReference type="SAM" id="MobiDB-lite"/>
    </source>
</evidence>
<feature type="compositionally biased region" description="Gly residues" evidence="3">
    <location>
        <begin position="66"/>
        <end position="78"/>
    </location>
</feature>
<proteinExistence type="predicted"/>
<feature type="region of interest" description="Disordered" evidence="3">
    <location>
        <begin position="61"/>
        <end position="94"/>
    </location>
</feature>
<protein>
    <submittedName>
        <fullName evidence="4">Zf-HC2 domain-containing protein</fullName>
    </submittedName>
</protein>
<evidence type="ECO:0000256" key="2">
    <source>
        <dbReference type="ARBA" id="ARBA00023163"/>
    </source>
</evidence>
<keyword evidence="2" id="KW-0804">Transcription</keyword>
<evidence type="ECO:0000313" key="5">
    <source>
        <dbReference type="Proteomes" id="UP001431313"/>
    </source>
</evidence>
<name>A0ABT2CLF8_9ACTN</name>
<dbReference type="EMBL" id="JANUGQ010000014">
    <property type="protein sequence ID" value="MCS0637399.1"/>
    <property type="molecule type" value="Genomic_DNA"/>
</dbReference>
<gene>
    <name evidence="4" type="ORF">NX801_17360</name>
</gene>
<accession>A0ABT2CLF8</accession>
<organism evidence="4 5">
    <name type="scientific">Streptomyces pyxinae</name>
    <dbReference type="NCBI Taxonomy" id="2970734"/>
    <lineage>
        <taxon>Bacteria</taxon>
        <taxon>Bacillati</taxon>
        <taxon>Actinomycetota</taxon>
        <taxon>Actinomycetes</taxon>
        <taxon>Kitasatosporales</taxon>
        <taxon>Streptomycetaceae</taxon>
        <taxon>Streptomyces</taxon>
    </lineage>
</organism>
<sequence>MSLRERHQDVAAHALGLLEPADALACEEHLARCLPCAGRLAGFAVPVAALAQLAGRAPLEPLPGVRTGGGRGTGAGGRGRGRRGRRGPGPRRTPVVRLRPRLVAAVAAVAVAVPGAVLLSGRVEPAAPRPSAAVTLRDRPWGTEVALRMTGVTGPRVCELVVVGADGSEQPVLTWGVYGAEGAPVLESATALRRAEIDRLEVRSADDGEPLVTWRP</sequence>
<dbReference type="RefSeq" id="WP_258788653.1">
    <property type="nucleotide sequence ID" value="NZ_JANUGQ010000014.1"/>
</dbReference>
<evidence type="ECO:0000313" key="4">
    <source>
        <dbReference type="EMBL" id="MCS0637399.1"/>
    </source>
</evidence>
<keyword evidence="5" id="KW-1185">Reference proteome</keyword>
<dbReference type="InterPro" id="IPR041916">
    <property type="entry name" value="Anti_sigma_zinc_sf"/>
</dbReference>
<evidence type="ECO:0000256" key="1">
    <source>
        <dbReference type="ARBA" id="ARBA00023015"/>
    </source>
</evidence>
<comment type="caution">
    <text evidence="4">The sequence shown here is derived from an EMBL/GenBank/DDBJ whole genome shotgun (WGS) entry which is preliminary data.</text>
</comment>
<reference evidence="4" key="1">
    <citation type="submission" date="2022-08" db="EMBL/GenBank/DDBJ databases">
        <authorList>
            <person name="Somphong A."/>
            <person name="Phongsopitanun W."/>
        </authorList>
    </citation>
    <scope>NUCLEOTIDE SEQUENCE</scope>
    <source>
        <strain evidence="4">LP05-1</strain>
    </source>
</reference>
<dbReference type="Proteomes" id="UP001431313">
    <property type="component" value="Unassembled WGS sequence"/>
</dbReference>
<keyword evidence="1" id="KW-0805">Transcription regulation</keyword>
<feature type="compositionally biased region" description="Basic residues" evidence="3">
    <location>
        <begin position="79"/>
        <end position="89"/>
    </location>
</feature>